<comment type="caution">
    <text evidence="1">The sequence shown here is derived from an EMBL/GenBank/DDBJ whole genome shotgun (WGS) entry which is preliminary data.</text>
</comment>
<proteinExistence type="predicted"/>
<dbReference type="SUPFAM" id="SSF143422">
    <property type="entry name" value="Transposase IS200-like"/>
    <property type="match status" value="1"/>
</dbReference>
<name>I4VR24_9GAMM</name>
<dbReference type="EMBL" id="AJXT01000059">
    <property type="protein sequence ID" value="EIL89665.1"/>
    <property type="molecule type" value="Genomic_DNA"/>
</dbReference>
<sequence length="44" mass="5008">MAYCLMDNHYHLLVETLQPTLSRGMRELNGVDTRAFRQKGGVAN</sequence>
<dbReference type="InterPro" id="IPR036515">
    <property type="entry name" value="Transposase_17_sf"/>
</dbReference>
<dbReference type="STRING" id="1163407.UU7_16687"/>
<gene>
    <name evidence="1" type="ORF">UU7_16687</name>
</gene>
<reference evidence="1 2" key="1">
    <citation type="journal article" date="2012" name="J. Bacteriol.">
        <title>Genome sequences for six rhodanobacter strains, isolated from soils and the terrestrial subsurface, with variable denitrification capabilities.</title>
        <authorList>
            <person name="Kostka J.E."/>
            <person name="Green S.J."/>
            <person name="Rishishwar L."/>
            <person name="Prakash O."/>
            <person name="Katz L.S."/>
            <person name="Marino-Ramirez L."/>
            <person name="Jordan I.K."/>
            <person name="Munk C."/>
            <person name="Ivanova N."/>
            <person name="Mikhailova N."/>
            <person name="Watson D.B."/>
            <person name="Brown S.D."/>
            <person name="Palumbo A.V."/>
            <person name="Brooks S.C."/>
        </authorList>
    </citation>
    <scope>NUCLEOTIDE SEQUENCE [LARGE SCALE GENOMIC DNA]</scope>
    <source>
        <strain evidence="1 2">B39</strain>
    </source>
</reference>
<evidence type="ECO:0000313" key="1">
    <source>
        <dbReference type="EMBL" id="EIL89665.1"/>
    </source>
</evidence>
<dbReference type="GO" id="GO:0003677">
    <property type="term" value="F:DNA binding"/>
    <property type="evidence" value="ECO:0007669"/>
    <property type="project" value="InterPro"/>
</dbReference>
<dbReference type="GO" id="GO:0004803">
    <property type="term" value="F:transposase activity"/>
    <property type="evidence" value="ECO:0007669"/>
    <property type="project" value="InterPro"/>
</dbReference>
<protein>
    <submittedName>
        <fullName evidence="1">Transposase of ISGbem_B</fullName>
    </submittedName>
</protein>
<accession>I4VR24</accession>
<evidence type="ECO:0000313" key="2">
    <source>
        <dbReference type="Proteomes" id="UP000003226"/>
    </source>
</evidence>
<dbReference type="PATRIC" id="fig|1163407.3.peg.3353"/>
<dbReference type="GO" id="GO:0006313">
    <property type="term" value="P:DNA transposition"/>
    <property type="evidence" value="ECO:0007669"/>
    <property type="project" value="InterPro"/>
</dbReference>
<dbReference type="Proteomes" id="UP000003226">
    <property type="component" value="Unassembled WGS sequence"/>
</dbReference>
<dbReference type="Gene3D" id="3.30.70.1290">
    <property type="entry name" value="Transposase IS200-like"/>
    <property type="match status" value="1"/>
</dbReference>
<dbReference type="AlphaFoldDB" id="I4VR24"/>
<organism evidence="1 2">
    <name type="scientific">Rhodanobacter spathiphylli B39</name>
    <dbReference type="NCBI Taxonomy" id="1163407"/>
    <lineage>
        <taxon>Bacteria</taxon>
        <taxon>Pseudomonadati</taxon>
        <taxon>Pseudomonadota</taxon>
        <taxon>Gammaproteobacteria</taxon>
        <taxon>Lysobacterales</taxon>
        <taxon>Rhodanobacteraceae</taxon>
        <taxon>Rhodanobacter</taxon>
    </lineage>
</organism>
<keyword evidence="2" id="KW-1185">Reference proteome</keyword>